<dbReference type="AlphaFoldDB" id="F0XFF0"/>
<organism evidence="8">
    <name type="scientific">Grosmannia clavigera (strain kw1407 / UAMH 11150)</name>
    <name type="common">Blue stain fungus</name>
    <name type="synonym">Graphiocladiella clavigera</name>
    <dbReference type="NCBI Taxonomy" id="655863"/>
    <lineage>
        <taxon>Eukaryota</taxon>
        <taxon>Fungi</taxon>
        <taxon>Dikarya</taxon>
        <taxon>Ascomycota</taxon>
        <taxon>Pezizomycotina</taxon>
        <taxon>Sordariomycetes</taxon>
        <taxon>Sordariomycetidae</taxon>
        <taxon>Ophiostomatales</taxon>
        <taxon>Ophiostomataceae</taxon>
        <taxon>Leptographium</taxon>
    </lineage>
</organism>
<feature type="chain" id="PRO_5003263907" evidence="6">
    <location>
        <begin position="24"/>
        <end position="255"/>
    </location>
</feature>
<dbReference type="RefSeq" id="XP_014173278.1">
    <property type="nucleotide sequence ID" value="XM_014317803.1"/>
</dbReference>
<evidence type="ECO:0000256" key="6">
    <source>
        <dbReference type="SAM" id="SignalP"/>
    </source>
</evidence>
<dbReference type="Pfam" id="PF04479">
    <property type="entry name" value="RTA1"/>
    <property type="match status" value="1"/>
</dbReference>
<keyword evidence="4 5" id="KW-0472">Membrane</keyword>
<name>F0XFF0_GROCL</name>
<proteinExistence type="predicted"/>
<dbReference type="EMBL" id="GL629765">
    <property type="protein sequence ID" value="EFX03796.1"/>
    <property type="molecule type" value="Genomic_DNA"/>
</dbReference>
<evidence type="ECO:0000256" key="5">
    <source>
        <dbReference type="SAM" id="Phobius"/>
    </source>
</evidence>
<dbReference type="OrthoDB" id="5384040at2759"/>
<keyword evidence="6" id="KW-0732">Signal</keyword>
<reference evidence="7 8" key="1">
    <citation type="journal article" date="2011" name="Proc. Natl. Acad. Sci. U.S.A.">
        <title>Genome and transcriptome analyses of the mountain pine beetle-fungal symbiont Grosmannia clavigera, a lodgepole pine pathogen.</title>
        <authorList>
            <person name="DiGuistini S."/>
            <person name="Wang Y."/>
            <person name="Liao N.Y."/>
            <person name="Taylor G."/>
            <person name="Tanguay P."/>
            <person name="Feau N."/>
            <person name="Henrissat B."/>
            <person name="Chan S.K."/>
            <person name="Hesse-Orce U."/>
            <person name="Alamouti S.M."/>
            <person name="Tsui C.K.M."/>
            <person name="Docking R.T."/>
            <person name="Levasseur A."/>
            <person name="Haridas S."/>
            <person name="Robertson G."/>
            <person name="Birol I."/>
            <person name="Holt R.A."/>
            <person name="Marra M.A."/>
            <person name="Hamelin R.C."/>
            <person name="Hirst M."/>
            <person name="Jones S.J.M."/>
            <person name="Bohlmann J."/>
            <person name="Breuil C."/>
        </authorList>
    </citation>
    <scope>NUCLEOTIDE SEQUENCE [LARGE SCALE GENOMIC DNA]</scope>
    <source>
        <strain evidence="8">kw1407 / UAMH 11150</strain>
    </source>
</reference>
<dbReference type="Proteomes" id="UP000007796">
    <property type="component" value="Unassembled WGS sequence"/>
</dbReference>
<sequence length="255" mass="28639">MWNFCPNIGASAIFLTLFILTTAADLAQVIRFQKTYCWVIVMSGVWQVLSYIFRTARIEAPASFGMYASWFVLILVTPLGTNAFTYDVYGAAQATGSNVSQYDIFKGLHIYMVGVGTQLLCILVCGSFSIKLFTVMWATGDKQSSLCVLFSPSSWLWCSSLSSSPVSMTFSAVSLASTIYFSPQSRILFRIVEYSSGIDSSFPNHEAFHYCLDSLTMFVALVLYKIVHPGRIFRGPETEMPSTWVKWKKWFSINF</sequence>
<feature type="transmembrane region" description="Helical" evidence="5">
    <location>
        <begin position="65"/>
        <end position="89"/>
    </location>
</feature>
<feature type="transmembrane region" description="Helical" evidence="5">
    <location>
        <begin position="109"/>
        <end position="134"/>
    </location>
</feature>
<dbReference type="InParanoid" id="F0XFF0"/>
<keyword evidence="3 5" id="KW-1133">Transmembrane helix</keyword>
<dbReference type="PANTHER" id="PTHR31465">
    <property type="entry name" value="PROTEIN RTA1-RELATED"/>
    <property type="match status" value="1"/>
</dbReference>
<keyword evidence="8" id="KW-1185">Reference proteome</keyword>
<evidence type="ECO:0000313" key="7">
    <source>
        <dbReference type="EMBL" id="EFX03796.1"/>
    </source>
</evidence>
<evidence type="ECO:0000256" key="4">
    <source>
        <dbReference type="ARBA" id="ARBA00023136"/>
    </source>
</evidence>
<evidence type="ECO:0000313" key="8">
    <source>
        <dbReference type="Proteomes" id="UP000007796"/>
    </source>
</evidence>
<dbReference type="STRING" id="655863.F0XFF0"/>
<dbReference type="InterPro" id="IPR007568">
    <property type="entry name" value="RTA1"/>
</dbReference>
<gene>
    <name evidence="7" type="ORF">CMQ_724</name>
</gene>
<dbReference type="HOGENOM" id="CLU_033465_3_0_1"/>
<evidence type="ECO:0000256" key="2">
    <source>
        <dbReference type="ARBA" id="ARBA00022692"/>
    </source>
</evidence>
<comment type="subcellular location">
    <subcellularLocation>
        <location evidence="1">Membrane</location>
        <topology evidence="1">Multi-pass membrane protein</topology>
    </subcellularLocation>
</comment>
<keyword evidence="2 5" id="KW-0812">Transmembrane</keyword>
<dbReference type="GeneID" id="25980762"/>
<dbReference type="PANTHER" id="PTHR31465:SF15">
    <property type="entry name" value="LIPID TRANSPORTER ATNI-RELATED"/>
    <property type="match status" value="1"/>
</dbReference>
<feature type="signal peptide" evidence="6">
    <location>
        <begin position="1"/>
        <end position="23"/>
    </location>
</feature>
<dbReference type="eggNOG" id="ENOG502SIYT">
    <property type="taxonomic scope" value="Eukaryota"/>
</dbReference>
<dbReference type="GO" id="GO:0016020">
    <property type="term" value="C:membrane"/>
    <property type="evidence" value="ECO:0007669"/>
    <property type="project" value="UniProtKB-SubCell"/>
</dbReference>
<accession>F0XFF0</accession>
<feature type="transmembrane region" description="Helical" evidence="5">
    <location>
        <begin position="36"/>
        <end position="53"/>
    </location>
</feature>
<evidence type="ECO:0000256" key="1">
    <source>
        <dbReference type="ARBA" id="ARBA00004141"/>
    </source>
</evidence>
<evidence type="ECO:0000256" key="3">
    <source>
        <dbReference type="ARBA" id="ARBA00022989"/>
    </source>
</evidence>
<protein>
    <submittedName>
        <fullName evidence="7">Rta1 domain containing protein</fullName>
    </submittedName>
</protein>